<protein>
    <submittedName>
        <fullName evidence="1">DUF4835 family protein</fullName>
    </submittedName>
</protein>
<evidence type="ECO:0000313" key="2">
    <source>
        <dbReference type="Proteomes" id="UP000283426"/>
    </source>
</evidence>
<dbReference type="Proteomes" id="UP000283426">
    <property type="component" value="Unassembled WGS sequence"/>
</dbReference>
<dbReference type="InterPro" id="IPR032274">
    <property type="entry name" value="DUF4835"/>
</dbReference>
<gene>
    <name evidence="1" type="ORF">DWW24_08060</name>
</gene>
<evidence type="ECO:0000313" key="1">
    <source>
        <dbReference type="EMBL" id="RGV27095.1"/>
    </source>
</evidence>
<comment type="caution">
    <text evidence="1">The sequence shown here is derived from an EMBL/GenBank/DDBJ whole genome shotgun (WGS) entry which is preliminary data.</text>
</comment>
<name>A0A412WIP3_9BACT</name>
<accession>A0A412WIP3</accession>
<organism evidence="1 2">
    <name type="scientific">Odoribacter splanchnicus</name>
    <dbReference type="NCBI Taxonomy" id="28118"/>
    <lineage>
        <taxon>Bacteria</taxon>
        <taxon>Pseudomonadati</taxon>
        <taxon>Bacteroidota</taxon>
        <taxon>Bacteroidia</taxon>
        <taxon>Bacteroidales</taxon>
        <taxon>Odoribacteraceae</taxon>
        <taxon>Odoribacter</taxon>
    </lineage>
</organism>
<dbReference type="Pfam" id="PF16119">
    <property type="entry name" value="DUF4835"/>
    <property type="match status" value="1"/>
</dbReference>
<proteinExistence type="predicted"/>
<reference evidence="1 2" key="1">
    <citation type="submission" date="2018-08" db="EMBL/GenBank/DDBJ databases">
        <title>A genome reference for cultivated species of the human gut microbiota.</title>
        <authorList>
            <person name="Zou Y."/>
            <person name="Xue W."/>
            <person name="Luo G."/>
        </authorList>
    </citation>
    <scope>NUCLEOTIDE SEQUENCE [LARGE SCALE GENOMIC DNA]</scope>
    <source>
        <strain evidence="1 2">AF14-6AC</strain>
    </source>
</reference>
<sequence>MYYDIILFMLKQRLFYFCLFILMSYFVTAQELRCNISVSSQKIQGTNRELFTNMQRDMYEFLNNKRWSENIFQYDERIECSIQITLDEQIGSDQFRGSMQVRVSRPVYNSSYSTVLLNFRDNDIDYIYREFEPLEYSETGQNSNLVNLLAFYANIILGIDYDSFSLMGGNDFFNRAETIVARCQNAKESGWKSFENRRNRYWLINNLQDRSYASVRECIYKYHRLGLDVMSDNLTDGRLAILEALGLLQKAHRIKPNSYLMQVFFDAKADEIVHIFKPAFTDERKRIFNIVSEVNPANSSKYNALIQEKTN</sequence>
<dbReference type="EMBL" id="QRYW01000015">
    <property type="protein sequence ID" value="RGV27095.1"/>
    <property type="molecule type" value="Genomic_DNA"/>
</dbReference>
<dbReference type="AlphaFoldDB" id="A0A412WIP3"/>